<proteinExistence type="predicted"/>
<sequence>VQVNGTSACKRKHQEETEGSSEEGSNEGYSEEPDSTGRRVLALCLAHKTLHLRRLQ</sequence>
<gene>
    <name evidence="2" type="ORF">M9458_040347</name>
</gene>
<comment type="caution">
    <text evidence="2">The sequence shown here is derived from an EMBL/GenBank/DDBJ whole genome shotgun (WGS) entry which is preliminary data.</text>
</comment>
<feature type="non-terminal residue" evidence="2">
    <location>
        <position position="56"/>
    </location>
</feature>
<evidence type="ECO:0000256" key="1">
    <source>
        <dbReference type="SAM" id="MobiDB-lite"/>
    </source>
</evidence>
<name>A0ABD0NRR1_CIRMR</name>
<protein>
    <submittedName>
        <fullName evidence="2">Uncharacterized protein</fullName>
    </submittedName>
</protein>
<accession>A0ABD0NRR1</accession>
<dbReference type="AlphaFoldDB" id="A0ABD0NRR1"/>
<dbReference type="Proteomes" id="UP001529510">
    <property type="component" value="Unassembled WGS sequence"/>
</dbReference>
<feature type="non-terminal residue" evidence="2">
    <location>
        <position position="1"/>
    </location>
</feature>
<organism evidence="2 3">
    <name type="scientific">Cirrhinus mrigala</name>
    <name type="common">Mrigala</name>
    <dbReference type="NCBI Taxonomy" id="683832"/>
    <lineage>
        <taxon>Eukaryota</taxon>
        <taxon>Metazoa</taxon>
        <taxon>Chordata</taxon>
        <taxon>Craniata</taxon>
        <taxon>Vertebrata</taxon>
        <taxon>Euteleostomi</taxon>
        <taxon>Actinopterygii</taxon>
        <taxon>Neopterygii</taxon>
        <taxon>Teleostei</taxon>
        <taxon>Ostariophysi</taxon>
        <taxon>Cypriniformes</taxon>
        <taxon>Cyprinidae</taxon>
        <taxon>Labeoninae</taxon>
        <taxon>Labeonini</taxon>
        <taxon>Cirrhinus</taxon>
    </lineage>
</organism>
<reference evidence="2 3" key="1">
    <citation type="submission" date="2024-05" db="EMBL/GenBank/DDBJ databases">
        <title>Genome sequencing and assembly of Indian major carp, Cirrhinus mrigala (Hamilton, 1822).</title>
        <authorList>
            <person name="Mohindra V."/>
            <person name="Chowdhury L.M."/>
            <person name="Lal K."/>
            <person name="Jena J.K."/>
        </authorList>
    </citation>
    <scope>NUCLEOTIDE SEQUENCE [LARGE SCALE GENOMIC DNA]</scope>
    <source>
        <strain evidence="2">CM1030</strain>
        <tissue evidence="2">Blood</tissue>
    </source>
</reference>
<evidence type="ECO:0000313" key="3">
    <source>
        <dbReference type="Proteomes" id="UP001529510"/>
    </source>
</evidence>
<evidence type="ECO:0000313" key="2">
    <source>
        <dbReference type="EMBL" id="KAL0164594.1"/>
    </source>
</evidence>
<feature type="compositionally biased region" description="Acidic residues" evidence="1">
    <location>
        <begin position="17"/>
        <end position="34"/>
    </location>
</feature>
<dbReference type="EMBL" id="JAMKFB020000020">
    <property type="protein sequence ID" value="KAL0164594.1"/>
    <property type="molecule type" value="Genomic_DNA"/>
</dbReference>
<keyword evidence="3" id="KW-1185">Reference proteome</keyword>
<feature type="region of interest" description="Disordered" evidence="1">
    <location>
        <begin position="1"/>
        <end position="36"/>
    </location>
</feature>